<dbReference type="PRINTS" id="PR00368">
    <property type="entry name" value="FADPNR"/>
</dbReference>
<dbReference type="EMBL" id="JAAXLA010000074">
    <property type="protein sequence ID" value="NMI01121.1"/>
    <property type="molecule type" value="Genomic_DNA"/>
</dbReference>
<gene>
    <name evidence="7" type="ORF">HF526_28035</name>
</gene>
<dbReference type="InterPro" id="IPR016156">
    <property type="entry name" value="FAD/NAD-linked_Rdtase_dimer_sf"/>
</dbReference>
<protein>
    <submittedName>
        <fullName evidence="7">FAD-dependent oxidoreductase</fullName>
    </submittedName>
</protein>
<dbReference type="PANTHER" id="PTHR43557">
    <property type="entry name" value="APOPTOSIS-INDUCING FACTOR 1"/>
    <property type="match status" value="1"/>
</dbReference>
<keyword evidence="4" id="KW-0560">Oxidoreductase</keyword>
<evidence type="ECO:0000313" key="7">
    <source>
        <dbReference type="EMBL" id="NMI01121.1"/>
    </source>
</evidence>
<organism evidence="7 8">
    <name type="scientific">Pseudonocardia acidicola</name>
    <dbReference type="NCBI Taxonomy" id="2724939"/>
    <lineage>
        <taxon>Bacteria</taxon>
        <taxon>Bacillati</taxon>
        <taxon>Actinomycetota</taxon>
        <taxon>Actinomycetes</taxon>
        <taxon>Pseudonocardiales</taxon>
        <taxon>Pseudonocardiaceae</taxon>
        <taxon>Pseudonocardia</taxon>
    </lineage>
</organism>
<dbReference type="Pfam" id="PF14759">
    <property type="entry name" value="Reductase_C"/>
    <property type="match status" value="1"/>
</dbReference>
<evidence type="ECO:0000256" key="3">
    <source>
        <dbReference type="ARBA" id="ARBA00022827"/>
    </source>
</evidence>
<dbReference type="SUPFAM" id="SSF55424">
    <property type="entry name" value="FAD/NAD-linked reductases, dimerisation (C-terminal) domain"/>
    <property type="match status" value="1"/>
</dbReference>
<dbReference type="SUPFAM" id="SSF51905">
    <property type="entry name" value="FAD/NAD(P)-binding domain"/>
    <property type="match status" value="1"/>
</dbReference>
<evidence type="ECO:0000256" key="4">
    <source>
        <dbReference type="ARBA" id="ARBA00023002"/>
    </source>
</evidence>
<evidence type="ECO:0000313" key="8">
    <source>
        <dbReference type="Proteomes" id="UP000820669"/>
    </source>
</evidence>
<feature type="domain" description="FAD/NAD(P)-binding" evidence="5">
    <location>
        <begin position="5"/>
        <end position="298"/>
    </location>
</feature>
<dbReference type="Gene3D" id="3.50.50.60">
    <property type="entry name" value="FAD/NAD(P)-binding domain"/>
    <property type="match status" value="2"/>
</dbReference>
<dbReference type="Pfam" id="PF07992">
    <property type="entry name" value="Pyr_redox_2"/>
    <property type="match status" value="1"/>
</dbReference>
<evidence type="ECO:0000259" key="5">
    <source>
        <dbReference type="Pfam" id="PF07992"/>
    </source>
</evidence>
<dbReference type="InterPro" id="IPR036188">
    <property type="entry name" value="FAD/NAD-bd_sf"/>
</dbReference>
<comment type="cofactor">
    <cofactor evidence="1">
        <name>FAD</name>
        <dbReference type="ChEBI" id="CHEBI:57692"/>
    </cofactor>
</comment>
<dbReference type="InterPro" id="IPR050446">
    <property type="entry name" value="FAD-oxidoreductase/Apoptosis"/>
</dbReference>
<keyword evidence="8" id="KW-1185">Reference proteome</keyword>
<evidence type="ECO:0000256" key="1">
    <source>
        <dbReference type="ARBA" id="ARBA00001974"/>
    </source>
</evidence>
<dbReference type="Gene3D" id="3.30.390.30">
    <property type="match status" value="1"/>
</dbReference>
<dbReference type="Proteomes" id="UP000820669">
    <property type="component" value="Unassembled WGS sequence"/>
</dbReference>
<proteinExistence type="predicted"/>
<evidence type="ECO:0000259" key="6">
    <source>
        <dbReference type="Pfam" id="PF14759"/>
    </source>
</evidence>
<feature type="domain" description="Reductase C-terminal" evidence="6">
    <location>
        <begin position="320"/>
        <end position="386"/>
    </location>
</feature>
<accession>A0ABX1SHS7</accession>
<evidence type="ECO:0000256" key="2">
    <source>
        <dbReference type="ARBA" id="ARBA00022630"/>
    </source>
</evidence>
<dbReference type="InterPro" id="IPR023753">
    <property type="entry name" value="FAD/NAD-binding_dom"/>
</dbReference>
<sequence>MSGPRVVVVGGGLAAVRTAQALHDLGHRGELLILSAESEPPYDRPPLSKNHLLGTLPDDALRLLPPTGYADLGADLRLDSQVVALDPAVRTVTLAGGTAVPYDRLVIATGAGARQLPALRDRPGAFALRTAEDSRRLAAVVREGRPVAVVGGGFIGLEVAATARTRDCPVTVVEAQPAPLLGAVGPEVAAWLQARHVARGVDFRCGTTATGAADAPGGGERLHLADGSTVDADAVVVGVGVVRDLDWLAAAGLEVDGGLVCDEAGRTNLPDVFGAGDVVCHRTERGPVLIGHWTAAGDSARRAAHAVLDLEQPSLPDDGFFWSDQYDLRLQFVGRIAPDAEFTVVDGDLESDSFVAHYRSGGRTTGVFAANNPRGFLRSRVELRKARPTVAEVAG</sequence>
<comment type="caution">
    <text evidence="7">The sequence shown here is derived from an EMBL/GenBank/DDBJ whole genome shotgun (WGS) entry which is preliminary data.</text>
</comment>
<dbReference type="PANTHER" id="PTHR43557:SF2">
    <property type="entry name" value="RIESKE DOMAIN-CONTAINING PROTEIN-RELATED"/>
    <property type="match status" value="1"/>
</dbReference>
<dbReference type="InterPro" id="IPR028202">
    <property type="entry name" value="Reductase_C"/>
</dbReference>
<dbReference type="RefSeq" id="WP_169384581.1">
    <property type="nucleotide sequence ID" value="NZ_JAAXLA010000074.1"/>
</dbReference>
<keyword evidence="3" id="KW-0274">FAD</keyword>
<keyword evidence="2" id="KW-0285">Flavoprotein</keyword>
<dbReference type="PRINTS" id="PR00411">
    <property type="entry name" value="PNDRDTASEI"/>
</dbReference>
<reference evidence="7 8" key="1">
    <citation type="submission" date="2020-04" db="EMBL/GenBank/DDBJ databases">
        <authorList>
            <person name="Klaysubun C."/>
            <person name="Duangmal K."/>
            <person name="Lipun K."/>
        </authorList>
    </citation>
    <scope>NUCLEOTIDE SEQUENCE [LARGE SCALE GENOMIC DNA]</scope>
    <source>
        <strain evidence="7 8">K10HN5</strain>
    </source>
</reference>
<name>A0ABX1SHS7_9PSEU</name>